<accession>A0A918QVH1</accession>
<protein>
    <submittedName>
        <fullName evidence="2">Uncharacterized protein</fullName>
    </submittedName>
</protein>
<name>A0A918QVH1_9ACTN</name>
<feature type="region of interest" description="Disordered" evidence="1">
    <location>
        <begin position="1"/>
        <end position="25"/>
    </location>
</feature>
<sequence length="94" mass="9939">MIPDGPRPDTPHRRPGTRRAGPQEKKGITLMAHAPNFDVTTDAGQAIVGLFNKIKTTIEGGDGEWNGGDVVEALYGWFTSLGIDADGAPIDLAP</sequence>
<reference evidence="2" key="2">
    <citation type="submission" date="2020-09" db="EMBL/GenBank/DDBJ databases">
        <authorList>
            <person name="Sun Q."/>
            <person name="Ohkuma M."/>
        </authorList>
    </citation>
    <scope>NUCLEOTIDE SEQUENCE</scope>
    <source>
        <strain evidence="2">JCM 5016</strain>
    </source>
</reference>
<dbReference type="Proteomes" id="UP000623010">
    <property type="component" value="Unassembled WGS sequence"/>
</dbReference>
<gene>
    <name evidence="2" type="ORF">GCM10010389_08260</name>
</gene>
<feature type="compositionally biased region" description="Basic and acidic residues" evidence="1">
    <location>
        <begin position="1"/>
        <end position="12"/>
    </location>
</feature>
<comment type="caution">
    <text evidence="2">The sequence shown here is derived from an EMBL/GenBank/DDBJ whole genome shotgun (WGS) entry which is preliminary data.</text>
</comment>
<reference evidence="2" key="1">
    <citation type="journal article" date="2014" name="Int. J. Syst. Evol. Microbiol.">
        <title>Complete genome sequence of Corynebacterium casei LMG S-19264T (=DSM 44701T), isolated from a smear-ripened cheese.</title>
        <authorList>
            <consortium name="US DOE Joint Genome Institute (JGI-PGF)"/>
            <person name="Walter F."/>
            <person name="Albersmeier A."/>
            <person name="Kalinowski J."/>
            <person name="Ruckert C."/>
        </authorList>
    </citation>
    <scope>NUCLEOTIDE SEQUENCE</scope>
    <source>
        <strain evidence="2">JCM 5016</strain>
    </source>
</reference>
<dbReference type="EMBL" id="BMWH01000002">
    <property type="protein sequence ID" value="GGZ73132.1"/>
    <property type="molecule type" value="Genomic_DNA"/>
</dbReference>
<evidence type="ECO:0000313" key="3">
    <source>
        <dbReference type="Proteomes" id="UP000623010"/>
    </source>
</evidence>
<proteinExistence type="predicted"/>
<evidence type="ECO:0000256" key="1">
    <source>
        <dbReference type="SAM" id="MobiDB-lite"/>
    </source>
</evidence>
<dbReference type="AlphaFoldDB" id="A0A918QVH1"/>
<keyword evidence="3" id="KW-1185">Reference proteome</keyword>
<evidence type="ECO:0000313" key="2">
    <source>
        <dbReference type="EMBL" id="GGZ73132.1"/>
    </source>
</evidence>
<organism evidence="2 3">
    <name type="scientific">Streptomyces echinoruber</name>
    <dbReference type="NCBI Taxonomy" id="68898"/>
    <lineage>
        <taxon>Bacteria</taxon>
        <taxon>Bacillati</taxon>
        <taxon>Actinomycetota</taxon>
        <taxon>Actinomycetes</taxon>
        <taxon>Kitasatosporales</taxon>
        <taxon>Streptomycetaceae</taxon>
        <taxon>Streptomyces</taxon>
    </lineage>
</organism>